<evidence type="ECO:0000256" key="5">
    <source>
        <dbReference type="HAMAP-Rule" id="MF_01361"/>
    </source>
</evidence>
<keyword evidence="1 5" id="KW-1003">Cell membrane</keyword>
<accession>A0A9X3IIA9</accession>
<evidence type="ECO:0000256" key="4">
    <source>
        <dbReference type="ARBA" id="ARBA00023136"/>
    </source>
</evidence>
<evidence type="ECO:0000313" key="7">
    <source>
        <dbReference type="Proteomes" id="UP001146019"/>
    </source>
</evidence>
<evidence type="ECO:0000313" key="6">
    <source>
        <dbReference type="EMBL" id="MCX5468715.1"/>
    </source>
</evidence>
<keyword evidence="4 5" id="KW-0472">Membrane</keyword>
<comment type="similarity">
    <text evidence="5">Belongs to the UPF0391 family.</text>
</comment>
<sequence>MSYMLLYLSHFSNITSQDRAVFLPILKLHKNNMEVNIMFRWAIIFAVIALVASLFGFGGVAGMSKDFAVILLVVAVILAIVGFISRGKV</sequence>
<protein>
    <recommendedName>
        <fullName evidence="5">UPF0391 membrane protein OSH00_13315</fullName>
    </recommendedName>
</protein>
<name>A0A9X3IIA9_9GAMM</name>
<dbReference type="InterPro" id="IPR009760">
    <property type="entry name" value="DUF1328"/>
</dbReference>
<dbReference type="HAMAP" id="MF_01361">
    <property type="entry name" value="UPF0391"/>
    <property type="match status" value="1"/>
</dbReference>
<reference evidence="6" key="1">
    <citation type="submission" date="2022-11" db="EMBL/GenBank/DDBJ databases">
        <title>Biodiversity and phylogenetic relationships of bacteria.</title>
        <authorList>
            <person name="Machado R.A.R."/>
            <person name="Bhat A."/>
            <person name="Loulou A."/>
            <person name="Kallel S."/>
        </authorList>
    </citation>
    <scope>NUCLEOTIDE SEQUENCE</scope>
    <source>
        <strain evidence="6">A-IN1</strain>
    </source>
</reference>
<evidence type="ECO:0000256" key="2">
    <source>
        <dbReference type="ARBA" id="ARBA00022692"/>
    </source>
</evidence>
<dbReference type="Pfam" id="PF07043">
    <property type="entry name" value="DUF1328"/>
    <property type="match status" value="1"/>
</dbReference>
<evidence type="ECO:0000256" key="1">
    <source>
        <dbReference type="ARBA" id="ARBA00022475"/>
    </source>
</evidence>
<keyword evidence="3 5" id="KW-1133">Transmembrane helix</keyword>
<dbReference type="AlphaFoldDB" id="A0A9X3IIA9"/>
<dbReference type="NCBIfam" id="NF010227">
    <property type="entry name" value="PRK13682.1-2"/>
    <property type="match status" value="1"/>
</dbReference>
<dbReference type="EMBL" id="JAPKMY010000007">
    <property type="protein sequence ID" value="MCX5468715.1"/>
    <property type="molecule type" value="Genomic_DNA"/>
</dbReference>
<proteinExistence type="inferred from homology"/>
<dbReference type="Proteomes" id="UP001146019">
    <property type="component" value="Unassembled WGS sequence"/>
</dbReference>
<feature type="transmembrane region" description="Helical" evidence="5">
    <location>
        <begin position="37"/>
        <end position="61"/>
    </location>
</feature>
<comment type="caution">
    <text evidence="5">Lacks conserved residue(s) required for the propagation of feature annotation.</text>
</comment>
<dbReference type="GO" id="GO:0005886">
    <property type="term" value="C:plasma membrane"/>
    <property type="evidence" value="ECO:0007669"/>
    <property type="project" value="UniProtKB-UniRule"/>
</dbReference>
<gene>
    <name evidence="6" type="ORF">OSH00_13315</name>
</gene>
<evidence type="ECO:0000256" key="3">
    <source>
        <dbReference type="ARBA" id="ARBA00022989"/>
    </source>
</evidence>
<feature type="transmembrane region" description="Helical" evidence="5">
    <location>
        <begin position="67"/>
        <end position="85"/>
    </location>
</feature>
<comment type="caution">
    <text evidence="6">The sequence shown here is derived from an EMBL/GenBank/DDBJ whole genome shotgun (WGS) entry which is preliminary data.</text>
</comment>
<organism evidence="6 7">
    <name type="scientific">Acinetobacter nematophilus</name>
    <dbReference type="NCBI Taxonomy" id="2994642"/>
    <lineage>
        <taxon>Bacteria</taxon>
        <taxon>Pseudomonadati</taxon>
        <taxon>Pseudomonadota</taxon>
        <taxon>Gammaproteobacteria</taxon>
        <taxon>Moraxellales</taxon>
        <taxon>Moraxellaceae</taxon>
        <taxon>Acinetobacter</taxon>
    </lineage>
</organism>
<keyword evidence="2 5" id="KW-0812">Transmembrane</keyword>
<dbReference type="NCBIfam" id="NF010229">
    <property type="entry name" value="PRK13682.1-4"/>
    <property type="match status" value="1"/>
</dbReference>
<keyword evidence="7" id="KW-1185">Reference proteome</keyword>